<organism evidence="2 3">
    <name type="scientific">Novosphingobium olei</name>
    <dbReference type="NCBI Taxonomy" id="2728851"/>
    <lineage>
        <taxon>Bacteria</taxon>
        <taxon>Pseudomonadati</taxon>
        <taxon>Pseudomonadota</taxon>
        <taxon>Alphaproteobacteria</taxon>
        <taxon>Sphingomonadales</taxon>
        <taxon>Sphingomonadaceae</taxon>
        <taxon>Novosphingobium</taxon>
    </lineage>
</organism>
<evidence type="ECO:0000256" key="1">
    <source>
        <dbReference type="SAM" id="Phobius"/>
    </source>
</evidence>
<gene>
    <name evidence="2" type="ORF">HHL27_00060</name>
</gene>
<keyword evidence="1" id="KW-0812">Transmembrane</keyword>
<dbReference type="Proteomes" id="UP000583556">
    <property type="component" value="Unassembled WGS sequence"/>
</dbReference>
<dbReference type="InterPro" id="IPR009325">
    <property type="entry name" value="DUF983"/>
</dbReference>
<feature type="transmembrane region" description="Helical" evidence="1">
    <location>
        <begin position="91"/>
        <end position="110"/>
    </location>
</feature>
<evidence type="ECO:0000313" key="2">
    <source>
        <dbReference type="EMBL" id="NML92073.1"/>
    </source>
</evidence>
<dbReference type="AlphaFoldDB" id="A0A7Y0BKP7"/>
<evidence type="ECO:0000313" key="3">
    <source>
        <dbReference type="Proteomes" id="UP000583556"/>
    </source>
</evidence>
<reference evidence="2 3" key="1">
    <citation type="submission" date="2020-04" db="EMBL/GenBank/DDBJ databases">
        <title>Novosphingobium sp. TW-4 isolated from soil.</title>
        <authorList>
            <person name="Dahal R.H."/>
            <person name="Chaudhary D.K."/>
        </authorList>
    </citation>
    <scope>NUCLEOTIDE SEQUENCE [LARGE SCALE GENOMIC DNA]</scope>
    <source>
        <strain evidence="2 3">TW-4</strain>
    </source>
</reference>
<keyword evidence="1" id="KW-1133">Transmembrane helix</keyword>
<comment type="caution">
    <text evidence="2">The sequence shown here is derived from an EMBL/GenBank/DDBJ whole genome shotgun (WGS) entry which is preliminary data.</text>
</comment>
<keyword evidence="3" id="KW-1185">Reference proteome</keyword>
<sequence length="141" mass="14908">MPDAALPLPSAALPHSLGAALARGARGRCPRCGGTHLFAGFVKPVERCRLCGQNWTLHAADDFPAYLSILITGHVMAPVIIELGLKTELSLGAMMALVGTMALVLLIALLRPAKGGIIAFQWWMGMHGFAARPGRREALGD</sequence>
<keyword evidence="1" id="KW-0472">Membrane</keyword>
<dbReference type="EMBL" id="JABBGM010000001">
    <property type="protein sequence ID" value="NML92073.1"/>
    <property type="molecule type" value="Genomic_DNA"/>
</dbReference>
<feature type="transmembrane region" description="Helical" evidence="1">
    <location>
        <begin position="63"/>
        <end position="85"/>
    </location>
</feature>
<name>A0A7Y0BKP7_9SPHN</name>
<dbReference type="RefSeq" id="WP_169491358.1">
    <property type="nucleotide sequence ID" value="NZ_JABBGM010000001.1"/>
</dbReference>
<accession>A0A7Y0BKP7</accession>
<dbReference type="Pfam" id="PF06170">
    <property type="entry name" value="DUF983"/>
    <property type="match status" value="1"/>
</dbReference>
<proteinExistence type="predicted"/>
<protein>
    <submittedName>
        <fullName evidence="2">DUF983 domain-containing protein</fullName>
    </submittedName>
</protein>